<feature type="transmembrane region" description="Helical" evidence="1">
    <location>
        <begin position="306"/>
        <end position="326"/>
    </location>
</feature>
<sequence>MNLPFMGLPIEASFVPAEHPIDRMGAFFVEAFFQAKFFLLFSFLFGWGLHQQALSAAQASAAFGWRYGRRLLGLAVLGGLHAVLVFNGDILLLYAVLGLLVWPLRHLEAGTLMRVAQAMVPVGLLSLTVLALLLPDEIVGGAGLSGSYLEATRTRWAEWPATFGFLLLFQGPLAFGAFAAGLAAAKTGFFHRASIGRQRLGRWLPWLLVVGIPLNLYYAATMAWIVPPEHEWFALAGFAAIGIGGPMLSAVYLLMLVAWAERFALPRVLLLAGRNSLSTYVLQGVLAGLLFGGYGLGLFGRVGQAGMIPLGIAVALAAMTVVGVIAQRSGRGPLEALLRSFTYAERAKRLGNEGRALP</sequence>
<keyword evidence="1" id="KW-0472">Membrane</keyword>
<feature type="transmembrane region" description="Helical" evidence="1">
    <location>
        <begin position="280"/>
        <end position="300"/>
    </location>
</feature>
<evidence type="ECO:0000313" key="3">
    <source>
        <dbReference type="EMBL" id="NMG04485.1"/>
    </source>
</evidence>
<gene>
    <name evidence="3" type="ORF">GPA21_16125</name>
</gene>
<keyword evidence="4" id="KW-1185">Reference proteome</keyword>
<dbReference type="RefSeq" id="WP_168989154.1">
    <property type="nucleotide sequence ID" value="NZ_CAWPHM010000028.1"/>
</dbReference>
<keyword evidence="1" id="KW-1133">Transmembrane helix</keyword>
<dbReference type="Proteomes" id="UP000599523">
    <property type="component" value="Unassembled WGS sequence"/>
</dbReference>
<reference evidence="3" key="1">
    <citation type="submission" date="2019-12" db="EMBL/GenBank/DDBJ databases">
        <title>Comparative genomics gives insights into the taxonomy of the Azoarcus-Aromatoleum group and reveals separate origins of nif in the plant-associated Azoarcus and non-plant-associated Aromatoleum sub-groups.</title>
        <authorList>
            <person name="Lafos M."/>
            <person name="Maluk M."/>
            <person name="Batista M."/>
            <person name="Junghare M."/>
            <person name="Carmona M."/>
            <person name="Faoro H."/>
            <person name="Cruz L.M."/>
            <person name="Battistoni F."/>
            <person name="De Souza E."/>
            <person name="Pedrosa F."/>
            <person name="Chen W.-M."/>
            <person name="Poole P.S."/>
            <person name="Dixon R.A."/>
            <person name="James E.K."/>
        </authorList>
    </citation>
    <scope>NUCLEOTIDE SEQUENCE</scope>
    <source>
        <strain evidence="3">NSC3</strain>
    </source>
</reference>
<feature type="transmembrane region" description="Helical" evidence="1">
    <location>
        <begin position="206"/>
        <end position="226"/>
    </location>
</feature>
<feature type="transmembrane region" description="Helical" evidence="1">
    <location>
        <begin position="27"/>
        <end position="50"/>
    </location>
</feature>
<feature type="transmembrane region" description="Helical" evidence="1">
    <location>
        <begin position="163"/>
        <end position="185"/>
    </location>
</feature>
<feature type="domain" description="DUF418" evidence="2">
    <location>
        <begin position="184"/>
        <end position="344"/>
    </location>
</feature>
<evidence type="ECO:0000259" key="2">
    <source>
        <dbReference type="Pfam" id="PF04235"/>
    </source>
</evidence>
<dbReference type="EMBL" id="WTVM01000125">
    <property type="protein sequence ID" value="NMG04485.1"/>
    <property type="molecule type" value="Genomic_DNA"/>
</dbReference>
<feature type="transmembrane region" description="Helical" evidence="1">
    <location>
        <begin position="232"/>
        <end position="259"/>
    </location>
</feature>
<dbReference type="InterPro" id="IPR052529">
    <property type="entry name" value="Bact_Transport_Assoc"/>
</dbReference>
<dbReference type="PANTHER" id="PTHR30590">
    <property type="entry name" value="INNER MEMBRANE PROTEIN"/>
    <property type="match status" value="1"/>
</dbReference>
<dbReference type="PANTHER" id="PTHR30590:SF2">
    <property type="entry name" value="INNER MEMBRANE PROTEIN"/>
    <property type="match status" value="1"/>
</dbReference>
<protein>
    <submittedName>
        <fullName evidence="3">DUF418 domain-containing protein</fullName>
    </submittedName>
</protein>
<dbReference type="Pfam" id="PF04235">
    <property type="entry name" value="DUF418"/>
    <property type="match status" value="1"/>
</dbReference>
<keyword evidence="1" id="KW-0812">Transmembrane</keyword>
<evidence type="ECO:0000256" key="1">
    <source>
        <dbReference type="SAM" id="Phobius"/>
    </source>
</evidence>
<comment type="caution">
    <text evidence="3">The sequence shown here is derived from an EMBL/GenBank/DDBJ whole genome shotgun (WGS) entry which is preliminary data.</text>
</comment>
<feature type="transmembrane region" description="Helical" evidence="1">
    <location>
        <begin position="115"/>
        <end position="134"/>
    </location>
</feature>
<dbReference type="AlphaFoldDB" id="A0A972FGV6"/>
<organism evidence="3 4">
    <name type="scientific">Azoarcus taiwanensis</name>
    <dbReference type="NCBI Taxonomy" id="666964"/>
    <lineage>
        <taxon>Bacteria</taxon>
        <taxon>Pseudomonadati</taxon>
        <taxon>Pseudomonadota</taxon>
        <taxon>Betaproteobacteria</taxon>
        <taxon>Rhodocyclales</taxon>
        <taxon>Zoogloeaceae</taxon>
        <taxon>Azoarcus</taxon>
    </lineage>
</organism>
<feature type="transmembrane region" description="Helical" evidence="1">
    <location>
        <begin position="70"/>
        <end position="103"/>
    </location>
</feature>
<name>A0A972FGV6_9RHOO</name>
<evidence type="ECO:0000313" key="4">
    <source>
        <dbReference type="Proteomes" id="UP000599523"/>
    </source>
</evidence>
<dbReference type="InterPro" id="IPR007349">
    <property type="entry name" value="DUF418"/>
</dbReference>
<accession>A0A972FGV6</accession>
<proteinExistence type="predicted"/>